<dbReference type="RefSeq" id="XP_010918201.2">
    <property type="nucleotide sequence ID" value="XM_010919899.3"/>
</dbReference>
<comment type="similarity">
    <text evidence="2">Belongs to the bHLH protein family.</text>
</comment>
<dbReference type="InterPro" id="IPR011598">
    <property type="entry name" value="bHLH_dom"/>
</dbReference>
<dbReference type="GO" id="GO:0003700">
    <property type="term" value="F:DNA-binding transcription factor activity"/>
    <property type="evidence" value="ECO:0007669"/>
    <property type="project" value="TreeGrafter"/>
</dbReference>
<organism evidence="7 8">
    <name type="scientific">Elaeis guineensis var. tenera</name>
    <name type="common">Oil palm</name>
    <dbReference type="NCBI Taxonomy" id="51953"/>
    <lineage>
        <taxon>Eukaryota</taxon>
        <taxon>Viridiplantae</taxon>
        <taxon>Streptophyta</taxon>
        <taxon>Embryophyta</taxon>
        <taxon>Tracheophyta</taxon>
        <taxon>Spermatophyta</taxon>
        <taxon>Magnoliopsida</taxon>
        <taxon>Liliopsida</taxon>
        <taxon>Arecaceae</taxon>
        <taxon>Arecoideae</taxon>
        <taxon>Cocoseae</taxon>
        <taxon>Elaeidinae</taxon>
        <taxon>Elaeis</taxon>
    </lineage>
</organism>
<dbReference type="InterPro" id="IPR054502">
    <property type="entry name" value="bHLH-TF_ACT-like_plant"/>
</dbReference>
<dbReference type="PANTHER" id="PTHR31945">
    <property type="entry name" value="TRANSCRIPTION FACTOR SCREAM2-RELATED"/>
    <property type="match status" value="1"/>
</dbReference>
<dbReference type="InterPro" id="IPR036638">
    <property type="entry name" value="HLH_DNA-bd_sf"/>
</dbReference>
<dbReference type="InterPro" id="IPR051358">
    <property type="entry name" value="TF_AMS/ICE1/BHLH6-like"/>
</dbReference>
<evidence type="ECO:0000313" key="7">
    <source>
        <dbReference type="Proteomes" id="UP000504607"/>
    </source>
</evidence>
<evidence type="ECO:0000256" key="5">
    <source>
        <dbReference type="ARBA" id="ARBA00023242"/>
    </source>
</evidence>
<dbReference type="KEGG" id="egu:105042616"/>
<protein>
    <submittedName>
        <fullName evidence="8">Transcription factor bHLH93-like</fullName>
    </submittedName>
</protein>
<dbReference type="Proteomes" id="UP000504607">
    <property type="component" value="Chromosome 4"/>
</dbReference>
<evidence type="ECO:0000256" key="3">
    <source>
        <dbReference type="ARBA" id="ARBA00023015"/>
    </source>
</evidence>
<keyword evidence="3" id="KW-0805">Transcription regulation</keyword>
<feature type="domain" description="BHLH" evidence="6">
    <location>
        <begin position="155"/>
        <end position="204"/>
    </location>
</feature>
<proteinExistence type="inferred from homology"/>
<dbReference type="FunCoup" id="A0A6I9R023">
    <property type="interactions" value="1608"/>
</dbReference>
<keyword evidence="5" id="KW-0539">Nucleus</keyword>
<dbReference type="PANTHER" id="PTHR31945:SF15">
    <property type="entry name" value="TRANSCRIPTION FACTOR BHLH61-RELATED"/>
    <property type="match status" value="1"/>
</dbReference>
<evidence type="ECO:0000256" key="1">
    <source>
        <dbReference type="ARBA" id="ARBA00004123"/>
    </source>
</evidence>
<dbReference type="SMART" id="SM00353">
    <property type="entry name" value="HLH"/>
    <property type="match status" value="1"/>
</dbReference>
<dbReference type="GO" id="GO:0046983">
    <property type="term" value="F:protein dimerization activity"/>
    <property type="evidence" value="ECO:0007669"/>
    <property type="project" value="InterPro"/>
</dbReference>
<sequence>MQEMGMDEQSLLQELFAPWRQTSEPNCFQGGVDCFQGTACPVSPNYAAFEELVLQEEPNFDCLNEVYRPFGSGFHSTAPELQSPCTMMTHSTISCSTQENEEIGVIHEGNHSTWYQGQSIWKVEPMQTMDNHLVFGGTGSSCLERKNSRLKKVDGLPSKNLMAERRRRKRLNDRLSLLRSVVPKITKMDRTSILGDTIDYVKELLERIKSLQDEIKVGQDQLNLLDTFNGVNPNEMLPRISPKFNVERRERDTRIEISCAAKPGSLLSTVYTLEALGLEIQQCVASCFSDFGMQASCSEDKEQRAFISSEEMEQALFSTAVYGGKYV</sequence>
<reference evidence="8" key="1">
    <citation type="submission" date="2025-08" db="UniProtKB">
        <authorList>
            <consortium name="RefSeq"/>
        </authorList>
    </citation>
    <scope>IDENTIFICATION</scope>
</reference>
<dbReference type="GO" id="GO:0005634">
    <property type="term" value="C:nucleus"/>
    <property type="evidence" value="ECO:0007669"/>
    <property type="project" value="UniProtKB-SubCell"/>
</dbReference>
<dbReference type="PROSITE" id="PS50888">
    <property type="entry name" value="BHLH"/>
    <property type="match status" value="1"/>
</dbReference>
<comment type="subcellular location">
    <subcellularLocation>
        <location evidence="1">Nucleus</location>
    </subcellularLocation>
</comment>
<evidence type="ECO:0000256" key="2">
    <source>
        <dbReference type="ARBA" id="ARBA00005510"/>
    </source>
</evidence>
<keyword evidence="7" id="KW-1185">Reference proteome</keyword>
<dbReference type="OrthoDB" id="755584at2759"/>
<gene>
    <name evidence="8" type="primary">LOC105042616</name>
</gene>
<dbReference type="Pfam" id="PF00010">
    <property type="entry name" value="HLH"/>
    <property type="match status" value="1"/>
</dbReference>
<dbReference type="SUPFAM" id="SSF47459">
    <property type="entry name" value="HLH, helix-loop-helix DNA-binding domain"/>
    <property type="match status" value="1"/>
</dbReference>
<evidence type="ECO:0000313" key="8">
    <source>
        <dbReference type="RefSeq" id="XP_010918201.2"/>
    </source>
</evidence>
<dbReference type="GeneID" id="105042616"/>
<name>A0A6I9R023_ELAGV</name>
<dbReference type="AlphaFoldDB" id="A0A6I9R023"/>
<accession>A0A6I9R023</accession>
<keyword evidence="4" id="KW-0804">Transcription</keyword>
<dbReference type="GO" id="GO:0043565">
    <property type="term" value="F:sequence-specific DNA binding"/>
    <property type="evidence" value="ECO:0007669"/>
    <property type="project" value="TreeGrafter"/>
</dbReference>
<evidence type="ECO:0000259" key="6">
    <source>
        <dbReference type="PROSITE" id="PS50888"/>
    </source>
</evidence>
<dbReference type="InParanoid" id="A0A6I9R023"/>
<dbReference type="Gene3D" id="4.10.280.10">
    <property type="entry name" value="Helix-loop-helix DNA-binding domain"/>
    <property type="match status" value="1"/>
</dbReference>
<dbReference type="Pfam" id="PF22754">
    <property type="entry name" value="bHLH-TF_ACT-like_plant"/>
    <property type="match status" value="1"/>
</dbReference>
<evidence type="ECO:0000256" key="4">
    <source>
        <dbReference type="ARBA" id="ARBA00023163"/>
    </source>
</evidence>